<feature type="transmembrane region" description="Helical" evidence="9">
    <location>
        <begin position="20"/>
        <end position="41"/>
    </location>
</feature>
<keyword evidence="11" id="KW-0560">Oxidoreductase</keyword>
<dbReference type="Gene3D" id="1.10.287.70">
    <property type="match status" value="1"/>
</dbReference>
<evidence type="ECO:0000313" key="11">
    <source>
        <dbReference type="EMBL" id="SPZ69469.1"/>
    </source>
</evidence>
<keyword evidence="9" id="KW-1133">Transmembrane helix</keyword>
<dbReference type="PANTHER" id="PTHR10422">
    <property type="entry name" value="CYTOCHROME C OXIDASE SUBUNIT 1"/>
    <property type="match status" value="1"/>
</dbReference>
<evidence type="ECO:0000259" key="10">
    <source>
        <dbReference type="PROSITE" id="PS50855"/>
    </source>
</evidence>
<keyword evidence="2" id="KW-0813">Transport</keyword>
<keyword evidence="3" id="KW-0349">Heme</keyword>
<dbReference type="GO" id="GO:0004129">
    <property type="term" value="F:cytochrome-c oxidase activity"/>
    <property type="evidence" value="ECO:0007669"/>
    <property type="project" value="InterPro"/>
</dbReference>
<protein>
    <submittedName>
        <fullName evidence="11">Cytochrome o ubiquinol oxidase subunit I</fullName>
        <ecNumber evidence="11">1.10.3.-</ecNumber>
    </submittedName>
</protein>
<feature type="transmembrane region" description="Helical" evidence="9">
    <location>
        <begin position="96"/>
        <end position="123"/>
    </location>
</feature>
<dbReference type="PANTHER" id="PTHR10422:SF35">
    <property type="entry name" value="CYTOCHROME BO(3) UBIQUINOL OXIDASE SUBUNIT 1"/>
    <property type="match status" value="1"/>
</dbReference>
<evidence type="ECO:0000256" key="9">
    <source>
        <dbReference type="SAM" id="Phobius"/>
    </source>
</evidence>
<dbReference type="EC" id="1.10.3.-" evidence="11"/>
<organism evidence="11 12">
    <name type="scientific">Shigella dysenteriae</name>
    <dbReference type="NCBI Taxonomy" id="622"/>
    <lineage>
        <taxon>Bacteria</taxon>
        <taxon>Pseudomonadati</taxon>
        <taxon>Pseudomonadota</taxon>
        <taxon>Gammaproteobacteria</taxon>
        <taxon>Enterobacterales</taxon>
        <taxon>Enterobacteriaceae</taxon>
        <taxon>Shigella</taxon>
    </lineage>
</organism>
<dbReference type="InterPro" id="IPR023616">
    <property type="entry name" value="Cyt_c_oxase-like_su1_dom"/>
</dbReference>
<evidence type="ECO:0000256" key="2">
    <source>
        <dbReference type="ARBA" id="ARBA00022448"/>
    </source>
</evidence>
<dbReference type="InterPro" id="IPR000883">
    <property type="entry name" value="Cyt_C_Oxase_1"/>
</dbReference>
<dbReference type="PRINTS" id="PR01165">
    <property type="entry name" value="CYCOXIDASEI"/>
</dbReference>
<dbReference type="SUPFAM" id="SSF81442">
    <property type="entry name" value="Cytochrome c oxidase subunit I-like"/>
    <property type="match status" value="1"/>
</dbReference>
<feature type="transmembrane region" description="Helical" evidence="9">
    <location>
        <begin position="198"/>
        <end position="231"/>
    </location>
</feature>
<evidence type="ECO:0000256" key="1">
    <source>
        <dbReference type="ARBA" id="ARBA00009578"/>
    </source>
</evidence>
<dbReference type="GO" id="GO:0015990">
    <property type="term" value="P:electron transport coupled proton transport"/>
    <property type="evidence" value="ECO:0007669"/>
    <property type="project" value="TreeGrafter"/>
</dbReference>
<keyword evidence="7" id="KW-0408">Iron</keyword>
<evidence type="ECO:0000256" key="6">
    <source>
        <dbReference type="ARBA" id="ARBA00022982"/>
    </source>
</evidence>
<evidence type="ECO:0000256" key="8">
    <source>
        <dbReference type="ARBA" id="ARBA00023008"/>
    </source>
</evidence>
<dbReference type="GO" id="GO:0046872">
    <property type="term" value="F:metal ion binding"/>
    <property type="evidence" value="ECO:0007669"/>
    <property type="project" value="UniProtKB-KW"/>
</dbReference>
<keyword evidence="9" id="KW-0812">Transmembrane</keyword>
<dbReference type="GO" id="GO:0009486">
    <property type="term" value="F:cytochrome bo3 ubiquinol oxidase activity"/>
    <property type="evidence" value="ECO:0007669"/>
    <property type="project" value="TreeGrafter"/>
</dbReference>
<sequence length="268" mass="30511">MTGVLLAVPGADFVLHNSLFLIAHFHNVIIGGVVFGCFAGMTYWWPKAFGFKLNETWGKRAFWFWIIGFFVAFMPLYALGFMGMTRRLSQQIDPQFHTMLMIAASGAVLIALGILCLVIQMYVSIRDRDQNRDLTGDPWGGRTLEWATSSPPPFYNFAVVPHVHERDAFWEMKEKGEAYKKPDHYEEIHMPKNSGAGIVIAAFSTIFGFAMIWHIWWLAIVGFAGMIITWIVKSFDEDVDYYVPVAEIEKLENQHFDEITKAGLKNGN</sequence>
<dbReference type="Gene3D" id="1.20.210.10">
    <property type="entry name" value="Cytochrome c oxidase-like, subunit I domain"/>
    <property type="match status" value="1"/>
</dbReference>
<feature type="domain" description="Cytochrome oxidase subunit I profile" evidence="10">
    <location>
        <begin position="1"/>
        <end position="164"/>
    </location>
</feature>
<dbReference type="PROSITE" id="PS50855">
    <property type="entry name" value="COX1"/>
    <property type="match status" value="1"/>
</dbReference>
<evidence type="ECO:0000313" key="12">
    <source>
        <dbReference type="Proteomes" id="UP000251082"/>
    </source>
</evidence>
<dbReference type="Pfam" id="PF00115">
    <property type="entry name" value="COX1"/>
    <property type="match status" value="1"/>
</dbReference>
<keyword evidence="8" id="KW-0186">Copper</keyword>
<dbReference type="InterPro" id="IPR036927">
    <property type="entry name" value="Cyt_c_oxase-like_su1_sf"/>
</dbReference>
<feature type="transmembrane region" description="Helical" evidence="9">
    <location>
        <begin position="62"/>
        <end position="84"/>
    </location>
</feature>
<evidence type="ECO:0000256" key="7">
    <source>
        <dbReference type="ARBA" id="ARBA00023004"/>
    </source>
</evidence>
<dbReference type="Proteomes" id="UP000251082">
    <property type="component" value="Unassembled WGS sequence"/>
</dbReference>
<dbReference type="AlphaFoldDB" id="A0A2X2JGG6"/>
<keyword evidence="5" id="KW-0479">Metal-binding</keyword>
<proteinExistence type="inferred from homology"/>
<accession>A0A2X2JGG6</accession>
<dbReference type="GO" id="GO:0009060">
    <property type="term" value="P:aerobic respiration"/>
    <property type="evidence" value="ECO:0007669"/>
    <property type="project" value="InterPro"/>
</dbReference>
<dbReference type="GO" id="GO:0005886">
    <property type="term" value="C:plasma membrane"/>
    <property type="evidence" value="ECO:0007669"/>
    <property type="project" value="TreeGrafter"/>
</dbReference>
<reference evidence="11 12" key="1">
    <citation type="submission" date="2018-06" db="EMBL/GenBank/DDBJ databases">
        <authorList>
            <consortium name="Pathogen Informatics"/>
            <person name="Doyle S."/>
        </authorList>
    </citation>
    <scope>NUCLEOTIDE SEQUENCE [LARGE SCALE GENOMIC DNA]</scope>
    <source>
        <strain evidence="11 12">NCTC4837</strain>
    </source>
</reference>
<dbReference type="GO" id="GO:0022904">
    <property type="term" value="P:respiratory electron transport chain"/>
    <property type="evidence" value="ECO:0007669"/>
    <property type="project" value="TreeGrafter"/>
</dbReference>
<gene>
    <name evidence="11" type="primary">cyoB_2</name>
    <name evidence="11" type="ORF">NCTC4837_01598</name>
</gene>
<evidence type="ECO:0000256" key="3">
    <source>
        <dbReference type="ARBA" id="ARBA00022617"/>
    </source>
</evidence>
<dbReference type="GO" id="GO:0020037">
    <property type="term" value="F:heme binding"/>
    <property type="evidence" value="ECO:0007669"/>
    <property type="project" value="InterPro"/>
</dbReference>
<evidence type="ECO:0000256" key="4">
    <source>
        <dbReference type="ARBA" id="ARBA00022660"/>
    </source>
</evidence>
<keyword evidence="4" id="KW-0679">Respiratory chain</keyword>
<keyword evidence="6" id="KW-0249">Electron transport</keyword>
<name>A0A2X2JGG6_SHIDY</name>
<dbReference type="EMBL" id="UAUQ01000003">
    <property type="protein sequence ID" value="SPZ69469.1"/>
    <property type="molecule type" value="Genomic_DNA"/>
</dbReference>
<evidence type="ECO:0000256" key="5">
    <source>
        <dbReference type="ARBA" id="ARBA00022723"/>
    </source>
</evidence>
<comment type="similarity">
    <text evidence="1">Belongs to the heme-copper respiratory oxidase family.</text>
</comment>
<keyword evidence="9" id="KW-0472">Membrane</keyword>